<evidence type="ECO:0000313" key="9">
    <source>
        <dbReference type="RefSeq" id="XP_022297979.1"/>
    </source>
</evidence>
<dbReference type="GeneID" id="111107205"/>
<keyword evidence="5" id="KW-0732">Signal</keyword>
<comment type="caution">
    <text evidence="3">Lacks conserved residue(s) required for the propagation of feature annotation.</text>
</comment>
<evidence type="ECO:0000256" key="1">
    <source>
        <dbReference type="ARBA" id="ARBA00022572"/>
    </source>
</evidence>
<sequence>MELRTCFLLTWIVSVKSGQRLAGFQFRTENPIGKKECLVLCYQHTDCLSVNFSKNRLLCELNYQTETNDTQVTDDLEDFIYIPRDSISQNIISRTGACSNVTCSQGERCTVLTSGKATCIALPIARCLGEPMPVHYGYSASLPNDMLTNGTFHSKRFVYAGDKINYTCAAGTIPVGGNQVTCLKNGEWEKPTFSCQVCTEAIDPLGLQYRGTKNVTENGRTCQRWDTKSPHNHTKPNYEDNFCRNPDNTARPWCYTTDPSVRWELCGVLECN</sequence>
<protein>
    <submittedName>
        <fullName evidence="9">Hyaluronan-binding protein 2-like</fullName>
    </submittedName>
</protein>
<dbReference type="PANTHER" id="PTHR24261:SF7">
    <property type="entry name" value="KRINGLE DOMAIN-CONTAINING PROTEIN"/>
    <property type="match status" value="1"/>
</dbReference>
<evidence type="ECO:0000256" key="4">
    <source>
        <dbReference type="PROSITE-ProRule" id="PRU00302"/>
    </source>
</evidence>
<accession>A0A8B8B5L1</accession>
<dbReference type="InterPro" id="IPR000436">
    <property type="entry name" value="Sushi_SCR_CCP_dom"/>
</dbReference>
<evidence type="ECO:0000256" key="5">
    <source>
        <dbReference type="SAM" id="SignalP"/>
    </source>
</evidence>
<dbReference type="InterPro" id="IPR038178">
    <property type="entry name" value="Kringle_sf"/>
</dbReference>
<feature type="chain" id="PRO_5034404921" evidence="5">
    <location>
        <begin position="19"/>
        <end position="272"/>
    </location>
</feature>
<feature type="disulfide bond" evidence="3">
    <location>
        <begin position="243"/>
        <end position="266"/>
    </location>
</feature>
<dbReference type="Pfam" id="PF00084">
    <property type="entry name" value="Sushi"/>
    <property type="match status" value="1"/>
</dbReference>
<evidence type="ECO:0000313" key="8">
    <source>
        <dbReference type="Proteomes" id="UP000694844"/>
    </source>
</evidence>
<dbReference type="PANTHER" id="PTHR24261">
    <property type="entry name" value="PLASMINOGEN-RELATED"/>
    <property type="match status" value="1"/>
</dbReference>
<feature type="signal peptide" evidence="5">
    <location>
        <begin position="1"/>
        <end position="18"/>
    </location>
</feature>
<feature type="domain" description="Kringle" evidence="6">
    <location>
        <begin position="200"/>
        <end position="271"/>
    </location>
</feature>
<dbReference type="AlphaFoldDB" id="A0A8B8B5L1"/>
<dbReference type="GO" id="GO:0005102">
    <property type="term" value="F:signaling receptor binding"/>
    <property type="evidence" value="ECO:0007669"/>
    <property type="project" value="TreeGrafter"/>
</dbReference>
<organism evidence="8 9">
    <name type="scientific">Crassostrea virginica</name>
    <name type="common">Eastern oyster</name>
    <dbReference type="NCBI Taxonomy" id="6565"/>
    <lineage>
        <taxon>Eukaryota</taxon>
        <taxon>Metazoa</taxon>
        <taxon>Spiralia</taxon>
        <taxon>Lophotrochozoa</taxon>
        <taxon>Mollusca</taxon>
        <taxon>Bivalvia</taxon>
        <taxon>Autobranchia</taxon>
        <taxon>Pteriomorphia</taxon>
        <taxon>Ostreida</taxon>
        <taxon>Ostreoidea</taxon>
        <taxon>Ostreidae</taxon>
        <taxon>Crassostrea</taxon>
    </lineage>
</organism>
<evidence type="ECO:0000259" key="7">
    <source>
        <dbReference type="PROSITE" id="PS50923"/>
    </source>
</evidence>
<dbReference type="Gene3D" id="2.10.70.10">
    <property type="entry name" value="Complement Module, domain 1"/>
    <property type="match status" value="1"/>
</dbReference>
<dbReference type="CDD" id="cd00033">
    <property type="entry name" value="CCP"/>
    <property type="match status" value="1"/>
</dbReference>
<dbReference type="PROSITE" id="PS00021">
    <property type="entry name" value="KRINGLE_1"/>
    <property type="match status" value="1"/>
</dbReference>
<feature type="disulfide bond" evidence="4">
    <location>
        <begin position="168"/>
        <end position="195"/>
    </location>
</feature>
<dbReference type="SUPFAM" id="SSF57440">
    <property type="entry name" value="Kringle-like"/>
    <property type="match status" value="1"/>
</dbReference>
<dbReference type="PROSITE" id="PS50070">
    <property type="entry name" value="KRINGLE_2"/>
    <property type="match status" value="1"/>
</dbReference>
<dbReference type="CDD" id="cd00108">
    <property type="entry name" value="KR"/>
    <property type="match status" value="1"/>
</dbReference>
<reference evidence="8" key="1">
    <citation type="submission" date="2024-06" db="UniProtKB">
        <authorList>
            <consortium name="RefSeq"/>
        </authorList>
    </citation>
    <scope>NUCLEOTIDE SEQUENCE [LARGE SCALE GENOMIC DNA]</scope>
</reference>
<keyword evidence="2 3" id="KW-1015">Disulfide bond</keyword>
<dbReference type="SUPFAM" id="SSF57535">
    <property type="entry name" value="Complement control module/SCR domain"/>
    <property type="match status" value="1"/>
</dbReference>
<dbReference type="RefSeq" id="XP_022297979.1">
    <property type="nucleotide sequence ID" value="XM_022442271.1"/>
</dbReference>
<dbReference type="Pfam" id="PF00024">
    <property type="entry name" value="PAN_1"/>
    <property type="match status" value="1"/>
</dbReference>
<dbReference type="PROSITE" id="PS50923">
    <property type="entry name" value="SUSHI"/>
    <property type="match status" value="1"/>
</dbReference>
<dbReference type="InterPro" id="IPR003609">
    <property type="entry name" value="Pan_app"/>
</dbReference>
<dbReference type="InterPro" id="IPR018056">
    <property type="entry name" value="Kringle_CS"/>
</dbReference>
<dbReference type="SMART" id="SM00130">
    <property type="entry name" value="KR"/>
    <property type="match status" value="1"/>
</dbReference>
<dbReference type="GO" id="GO:0004175">
    <property type="term" value="F:endopeptidase activity"/>
    <property type="evidence" value="ECO:0007669"/>
    <property type="project" value="TreeGrafter"/>
</dbReference>
<dbReference type="InterPro" id="IPR035976">
    <property type="entry name" value="Sushi/SCR/CCP_sf"/>
</dbReference>
<gene>
    <name evidence="9" type="primary">LOC111107205</name>
</gene>
<evidence type="ECO:0000259" key="6">
    <source>
        <dbReference type="PROSITE" id="PS50070"/>
    </source>
</evidence>
<dbReference type="InterPro" id="IPR013806">
    <property type="entry name" value="Kringle-like"/>
</dbReference>
<feature type="domain" description="Sushi" evidence="7">
    <location>
        <begin position="138"/>
        <end position="197"/>
    </location>
</feature>
<keyword evidence="8" id="KW-1185">Reference proteome</keyword>
<evidence type="ECO:0000256" key="3">
    <source>
        <dbReference type="PROSITE-ProRule" id="PRU00121"/>
    </source>
</evidence>
<dbReference type="InterPro" id="IPR050759">
    <property type="entry name" value="Serine_protease_kringle"/>
</dbReference>
<evidence type="ECO:0000256" key="2">
    <source>
        <dbReference type="ARBA" id="ARBA00023157"/>
    </source>
</evidence>
<dbReference type="OrthoDB" id="272018at2759"/>
<keyword evidence="4" id="KW-0768">Sushi</keyword>
<keyword evidence="1 3" id="KW-0420">Kringle</keyword>
<proteinExistence type="predicted"/>
<dbReference type="Pfam" id="PF00051">
    <property type="entry name" value="Kringle"/>
    <property type="match status" value="1"/>
</dbReference>
<dbReference type="PRINTS" id="PR00018">
    <property type="entry name" value="KRINGLE"/>
</dbReference>
<reference evidence="9" key="2">
    <citation type="submission" date="2025-08" db="UniProtKB">
        <authorList>
            <consortium name="RefSeq"/>
        </authorList>
    </citation>
    <scope>IDENTIFICATION</scope>
    <source>
        <tissue evidence="9">Whole sample</tissue>
    </source>
</reference>
<dbReference type="Gene3D" id="2.40.20.10">
    <property type="entry name" value="Plasminogen Kringle 4"/>
    <property type="match status" value="1"/>
</dbReference>
<dbReference type="Proteomes" id="UP000694844">
    <property type="component" value="Chromosome 1"/>
</dbReference>
<dbReference type="KEGG" id="cvn:111107205"/>
<dbReference type="GO" id="GO:0005615">
    <property type="term" value="C:extracellular space"/>
    <property type="evidence" value="ECO:0007669"/>
    <property type="project" value="TreeGrafter"/>
</dbReference>
<dbReference type="SUPFAM" id="SSF57414">
    <property type="entry name" value="Hairpin loop containing domain-like"/>
    <property type="match status" value="1"/>
</dbReference>
<dbReference type="InterPro" id="IPR000001">
    <property type="entry name" value="Kringle"/>
</dbReference>
<name>A0A8B8B5L1_CRAVI</name>